<dbReference type="AlphaFoldDB" id="A0A4R7NYM3"/>
<protein>
    <submittedName>
        <fullName evidence="1">Uncharacterized protein</fullName>
    </submittedName>
</protein>
<evidence type="ECO:0000313" key="1">
    <source>
        <dbReference type="EMBL" id="TDU26435.1"/>
    </source>
</evidence>
<name>A0A4R7NYM3_9GAMM</name>
<organism evidence="1 2">
    <name type="scientific">Panacagrimonas perspica</name>
    <dbReference type="NCBI Taxonomy" id="381431"/>
    <lineage>
        <taxon>Bacteria</taxon>
        <taxon>Pseudomonadati</taxon>
        <taxon>Pseudomonadota</taxon>
        <taxon>Gammaproteobacteria</taxon>
        <taxon>Nevskiales</taxon>
        <taxon>Nevskiaceae</taxon>
        <taxon>Panacagrimonas</taxon>
    </lineage>
</organism>
<reference evidence="1 2" key="1">
    <citation type="submission" date="2019-03" db="EMBL/GenBank/DDBJ databases">
        <title>Genomic Encyclopedia of Type Strains, Phase IV (KMG-IV): sequencing the most valuable type-strain genomes for metagenomic binning, comparative biology and taxonomic classification.</title>
        <authorList>
            <person name="Goeker M."/>
        </authorList>
    </citation>
    <scope>NUCLEOTIDE SEQUENCE [LARGE SCALE GENOMIC DNA]</scope>
    <source>
        <strain evidence="1 2">DSM 26377</strain>
    </source>
</reference>
<dbReference type="Proteomes" id="UP000295341">
    <property type="component" value="Unassembled WGS sequence"/>
</dbReference>
<proteinExistence type="predicted"/>
<comment type="caution">
    <text evidence="1">The sequence shown here is derived from an EMBL/GenBank/DDBJ whole genome shotgun (WGS) entry which is preliminary data.</text>
</comment>
<accession>A0A4R7NYM3</accession>
<evidence type="ECO:0000313" key="2">
    <source>
        <dbReference type="Proteomes" id="UP000295341"/>
    </source>
</evidence>
<dbReference type="EMBL" id="SOBT01000010">
    <property type="protein sequence ID" value="TDU26435.1"/>
    <property type="molecule type" value="Genomic_DNA"/>
</dbReference>
<gene>
    <name evidence="1" type="ORF">DFR24_3459</name>
</gene>
<sequence>MSGMPKTGRGFSSIVEAVLILRVNCEDRAWAAERAARRGS</sequence>
<keyword evidence="2" id="KW-1185">Reference proteome</keyword>